<dbReference type="PROSITE" id="PS51975">
    <property type="entry name" value="RNASE_H_2"/>
    <property type="match status" value="1"/>
</dbReference>
<dbReference type="InterPro" id="IPR001352">
    <property type="entry name" value="RNase_HII/HIII"/>
</dbReference>
<comment type="cofactor">
    <cofactor evidence="2">
        <name>Mg(2+)</name>
        <dbReference type="ChEBI" id="CHEBI:18420"/>
    </cofactor>
</comment>
<dbReference type="FunFam" id="1.10.10.460:FF:000001">
    <property type="entry name" value="Ribonuclease"/>
    <property type="match status" value="1"/>
</dbReference>
<dbReference type="GO" id="GO:0004523">
    <property type="term" value="F:RNA-DNA hybrid ribonuclease activity"/>
    <property type="evidence" value="ECO:0007669"/>
    <property type="project" value="UniProtKB-UniRule"/>
</dbReference>
<dbReference type="FunFam" id="3.30.420.10:FF:000016">
    <property type="entry name" value="Ribonuclease"/>
    <property type="match status" value="1"/>
</dbReference>
<dbReference type="NCBIfam" id="TIGR00729">
    <property type="entry name" value="ribonuclease HII"/>
    <property type="match status" value="1"/>
</dbReference>
<evidence type="ECO:0000256" key="4">
    <source>
        <dbReference type="ARBA" id="ARBA00022722"/>
    </source>
</evidence>
<feature type="binding site" evidence="9">
    <location>
        <position position="155"/>
    </location>
    <ligand>
        <name>a divalent metal cation</name>
        <dbReference type="ChEBI" id="CHEBI:60240"/>
    </ligand>
</feature>
<keyword evidence="6 9" id="KW-0255">Endonuclease</keyword>
<comment type="similarity">
    <text evidence="3">Belongs to the RNase HII family. Eukaryotic subfamily.</text>
</comment>
<dbReference type="PANTHER" id="PTHR10954:SF7">
    <property type="entry name" value="RIBONUCLEASE H2 SUBUNIT A"/>
    <property type="match status" value="1"/>
</dbReference>
<dbReference type="PANTHER" id="PTHR10954">
    <property type="entry name" value="RIBONUCLEASE H2 SUBUNIT A"/>
    <property type="match status" value="1"/>
</dbReference>
<dbReference type="OrthoDB" id="7462577at2759"/>
<feature type="binding site" evidence="9">
    <location>
        <position position="47"/>
    </location>
    <ligand>
        <name>a divalent metal cation</name>
        <dbReference type="ChEBI" id="CHEBI:60240"/>
    </ligand>
</feature>
<dbReference type="EC" id="3.1.26.4" evidence="10"/>
<dbReference type="GO" id="GO:0043137">
    <property type="term" value="P:DNA replication, removal of RNA primer"/>
    <property type="evidence" value="ECO:0007669"/>
    <property type="project" value="TreeGrafter"/>
</dbReference>
<feature type="binding site" evidence="9">
    <location>
        <position position="48"/>
    </location>
    <ligand>
        <name>a divalent metal cation</name>
        <dbReference type="ChEBI" id="CHEBI:60240"/>
    </ligand>
</feature>
<dbReference type="GO" id="GO:0032299">
    <property type="term" value="C:ribonuclease H2 complex"/>
    <property type="evidence" value="ECO:0007669"/>
    <property type="project" value="UniProtKB-ARBA"/>
</dbReference>
<dbReference type="GO" id="GO:0003723">
    <property type="term" value="F:RNA binding"/>
    <property type="evidence" value="ECO:0007669"/>
    <property type="project" value="UniProtKB-UniRule"/>
</dbReference>
<accession>A0A6S7G063</accession>
<dbReference type="InterPro" id="IPR012337">
    <property type="entry name" value="RNaseH-like_sf"/>
</dbReference>
<evidence type="ECO:0000313" key="12">
    <source>
        <dbReference type="Proteomes" id="UP001152795"/>
    </source>
</evidence>
<dbReference type="Gene3D" id="1.10.10.460">
    <property type="entry name" value="Ribonuclease hii. Domain 2"/>
    <property type="match status" value="1"/>
</dbReference>
<reference evidence="11" key="1">
    <citation type="submission" date="2020-04" db="EMBL/GenBank/DDBJ databases">
        <authorList>
            <person name="Alioto T."/>
            <person name="Alioto T."/>
            <person name="Gomez Garrido J."/>
        </authorList>
    </citation>
    <scope>NUCLEOTIDE SEQUENCE</scope>
    <source>
        <strain evidence="11">A484AB</strain>
    </source>
</reference>
<dbReference type="Gene3D" id="3.30.420.10">
    <property type="entry name" value="Ribonuclease H-like superfamily/Ribonuclease H"/>
    <property type="match status" value="1"/>
</dbReference>
<name>A0A6S7G063_PARCT</name>
<keyword evidence="7 9" id="KW-0378">Hydrolase</keyword>
<organism evidence="11 12">
    <name type="scientific">Paramuricea clavata</name>
    <name type="common">Red gorgonian</name>
    <name type="synonym">Violescent sea-whip</name>
    <dbReference type="NCBI Taxonomy" id="317549"/>
    <lineage>
        <taxon>Eukaryota</taxon>
        <taxon>Metazoa</taxon>
        <taxon>Cnidaria</taxon>
        <taxon>Anthozoa</taxon>
        <taxon>Octocorallia</taxon>
        <taxon>Malacalcyonacea</taxon>
        <taxon>Plexauridae</taxon>
        <taxon>Paramuricea</taxon>
    </lineage>
</organism>
<evidence type="ECO:0000256" key="6">
    <source>
        <dbReference type="ARBA" id="ARBA00022759"/>
    </source>
</evidence>
<protein>
    <recommendedName>
        <fullName evidence="10">Ribonuclease</fullName>
        <ecNumber evidence="10">3.1.26.4</ecNumber>
    </recommendedName>
</protein>
<evidence type="ECO:0000256" key="1">
    <source>
        <dbReference type="ARBA" id="ARBA00000077"/>
    </source>
</evidence>
<dbReference type="AlphaFoldDB" id="A0A6S7G063"/>
<dbReference type="InterPro" id="IPR036397">
    <property type="entry name" value="RNaseH_sf"/>
</dbReference>
<evidence type="ECO:0000256" key="10">
    <source>
        <dbReference type="RuleBase" id="RU003515"/>
    </source>
</evidence>
<dbReference type="Pfam" id="PF01351">
    <property type="entry name" value="RNase_HII"/>
    <property type="match status" value="1"/>
</dbReference>
<evidence type="ECO:0000256" key="7">
    <source>
        <dbReference type="ARBA" id="ARBA00022801"/>
    </source>
</evidence>
<evidence type="ECO:0000256" key="5">
    <source>
        <dbReference type="ARBA" id="ARBA00022723"/>
    </source>
</evidence>
<dbReference type="EMBL" id="CACRXK020000850">
    <property type="protein sequence ID" value="CAB3985268.1"/>
    <property type="molecule type" value="Genomic_DNA"/>
</dbReference>
<evidence type="ECO:0000313" key="11">
    <source>
        <dbReference type="EMBL" id="CAB3985268.1"/>
    </source>
</evidence>
<comment type="caution">
    <text evidence="11">The sequence shown here is derived from an EMBL/GenBank/DDBJ whole genome shotgun (WGS) entry which is preliminary data.</text>
</comment>
<dbReference type="GO" id="GO:0006298">
    <property type="term" value="P:mismatch repair"/>
    <property type="evidence" value="ECO:0007669"/>
    <property type="project" value="TreeGrafter"/>
</dbReference>
<dbReference type="InterPro" id="IPR004649">
    <property type="entry name" value="RNase_H2_suA"/>
</dbReference>
<evidence type="ECO:0000256" key="9">
    <source>
        <dbReference type="PROSITE-ProRule" id="PRU01319"/>
    </source>
</evidence>
<dbReference type="InterPro" id="IPR023160">
    <property type="entry name" value="RNase_HII_hlx-loop-hlx_cap_dom"/>
</dbReference>
<evidence type="ECO:0000256" key="2">
    <source>
        <dbReference type="ARBA" id="ARBA00001946"/>
    </source>
</evidence>
<comment type="cofactor">
    <cofactor evidence="9">
        <name>Mn(2+)</name>
        <dbReference type="ChEBI" id="CHEBI:29035"/>
    </cofactor>
    <cofactor evidence="9">
        <name>Mg(2+)</name>
        <dbReference type="ChEBI" id="CHEBI:18420"/>
    </cofactor>
    <text evidence="9">Manganese or magnesium. Binds 1 divalent metal ion per monomer in the absence of substrate. May bind a second metal ion after substrate binding.</text>
</comment>
<evidence type="ECO:0000256" key="8">
    <source>
        <dbReference type="ARBA" id="ARBA00024981"/>
    </source>
</evidence>
<comment type="function">
    <text evidence="8">Catalytic subunit of RNase HII, an endonuclease that specifically degrades the RNA of RNA:DNA hybrids. Participates in DNA replication, possibly by mediating the removal of lagging-strand Okazaki fragment RNA primers during DNA replication. Mediates the excision of single ribonucleotides from DNA:RNA duplexes.</text>
</comment>
<dbReference type="Proteomes" id="UP001152795">
    <property type="component" value="Unassembled WGS sequence"/>
</dbReference>
<dbReference type="GO" id="GO:0046872">
    <property type="term" value="F:metal ion binding"/>
    <property type="evidence" value="ECO:0007669"/>
    <property type="project" value="UniProtKB-KW"/>
</dbReference>
<keyword evidence="12" id="KW-1185">Reference proteome</keyword>
<gene>
    <name evidence="11" type="ORF">PACLA_8A018127</name>
</gene>
<sequence length="272" mass="30809">MEEEKASEVNNKYINLDEFHKNSGGTFDMNSLVPDMAKAEPCCMGIDEAGRGPVLGPMVYSTSYCPLSQDEKLKELGFADSKTLNEEQREGLFKTINENSQILGWITRVLSPNYISNEMLRRTKNNLNQISHDTAIWLIKSVLESGVNLQQVYVDTVGDPNKYQKKLELEFPQLEITVKAKADALFPIVSAASICAKVARDRVIQTWTFIEKVSFPTAYGCGYPSDPATKKWLADIVDKVFGFPQFVRFSWSTSKDILEKQCAPIEWYDIFF</sequence>
<evidence type="ECO:0000256" key="3">
    <source>
        <dbReference type="ARBA" id="ARBA00007058"/>
    </source>
</evidence>
<proteinExistence type="inferred from homology"/>
<keyword evidence="4 9" id="KW-0540">Nuclease</keyword>
<comment type="catalytic activity">
    <reaction evidence="1 9 10">
        <text>Endonucleolytic cleavage to 5'-phosphomonoester.</text>
        <dbReference type="EC" id="3.1.26.4"/>
    </reaction>
</comment>
<comment type="function">
    <text evidence="10">Endonuclease that specifically degrades the RNA of RNA-DNA hybrids.</text>
</comment>
<dbReference type="CDD" id="cd07181">
    <property type="entry name" value="RNase_HII_eukaryota_like"/>
    <property type="match status" value="1"/>
</dbReference>
<dbReference type="SUPFAM" id="SSF53098">
    <property type="entry name" value="Ribonuclease H-like"/>
    <property type="match status" value="1"/>
</dbReference>
<dbReference type="InterPro" id="IPR024567">
    <property type="entry name" value="RNase_HII/HIII_dom"/>
</dbReference>
<keyword evidence="5 9" id="KW-0479">Metal-binding</keyword>